<organism evidence="3 4">
    <name type="scientific">Entomomonas moraniae</name>
    <dbReference type="NCBI Taxonomy" id="2213226"/>
    <lineage>
        <taxon>Bacteria</taxon>
        <taxon>Pseudomonadati</taxon>
        <taxon>Pseudomonadota</taxon>
        <taxon>Gammaproteobacteria</taxon>
        <taxon>Pseudomonadales</taxon>
        <taxon>Pseudomonadaceae</taxon>
        <taxon>Entomomonas</taxon>
    </lineage>
</organism>
<dbReference type="Gene3D" id="2.30.29.80">
    <property type="match status" value="1"/>
</dbReference>
<dbReference type="KEGG" id="emo:DM558_12015"/>
<dbReference type="SUPFAM" id="SSF160113">
    <property type="entry name" value="YegP-like"/>
    <property type="match status" value="2"/>
</dbReference>
<dbReference type="PANTHER" id="PTHR40606">
    <property type="match status" value="1"/>
</dbReference>
<dbReference type="RefSeq" id="WP_127164202.1">
    <property type="nucleotide sequence ID" value="NZ_CP029822.1"/>
</dbReference>
<evidence type="ECO:0000259" key="2">
    <source>
        <dbReference type="Pfam" id="PF07411"/>
    </source>
</evidence>
<reference evidence="4" key="1">
    <citation type="submission" date="2018-06" db="EMBL/GenBank/DDBJ databases">
        <title>Complete genome of Pseudomonas insecticola strain QZS01.</title>
        <authorList>
            <person name="Wang J."/>
            <person name="Su Q."/>
        </authorList>
    </citation>
    <scope>NUCLEOTIDE SEQUENCE [LARGE SCALE GENOMIC DNA]</scope>
    <source>
        <strain evidence="4">QZS01</strain>
    </source>
</reference>
<dbReference type="Proteomes" id="UP000273143">
    <property type="component" value="Chromosome"/>
</dbReference>
<name>A0A3S9XGF1_9GAMM</name>
<dbReference type="InterPro" id="IPR010879">
    <property type="entry name" value="DUF1508"/>
</dbReference>
<dbReference type="Pfam" id="PF07411">
    <property type="entry name" value="DUF1508"/>
    <property type="match status" value="2"/>
</dbReference>
<dbReference type="InterPro" id="IPR036913">
    <property type="entry name" value="YegP-like_sf"/>
</dbReference>
<evidence type="ECO:0000313" key="3">
    <source>
        <dbReference type="EMBL" id="AZS51448.1"/>
    </source>
</evidence>
<feature type="domain" description="DUF1508" evidence="2">
    <location>
        <begin position="14"/>
        <end position="52"/>
    </location>
</feature>
<accession>A0A3S9XGF1</accession>
<sequence length="112" mass="12879">MTSTFEIKKAHGAKFFFQLKIAEDKVILTSELYKQKASSQNGITSVQKNSYDSSKYSRLRRKNGKLYFTLKAANYQVIGTSELYNTEEEREEGIKLIMKYGSTTTIKDLTKE</sequence>
<evidence type="ECO:0000256" key="1">
    <source>
        <dbReference type="ARBA" id="ARBA00007576"/>
    </source>
</evidence>
<dbReference type="InterPro" id="IPR051141">
    <property type="entry name" value="UPF0339_domain"/>
</dbReference>
<keyword evidence="4" id="KW-1185">Reference proteome</keyword>
<dbReference type="PANTHER" id="PTHR40606:SF1">
    <property type="entry name" value="UPF0339 PROTEIN YEGP"/>
    <property type="match status" value="1"/>
</dbReference>
<dbReference type="AlphaFoldDB" id="A0A3S9XGF1"/>
<gene>
    <name evidence="3" type="ORF">DM558_12015</name>
</gene>
<feature type="domain" description="DUF1508" evidence="2">
    <location>
        <begin position="62"/>
        <end position="108"/>
    </location>
</feature>
<proteinExistence type="inferred from homology"/>
<evidence type="ECO:0000313" key="4">
    <source>
        <dbReference type="Proteomes" id="UP000273143"/>
    </source>
</evidence>
<comment type="similarity">
    <text evidence="1">Belongs to the UPF0339 family. Duplicated subfamily.</text>
</comment>
<protein>
    <submittedName>
        <fullName evidence="3">DUF1508 domain-containing protein</fullName>
    </submittedName>
</protein>
<dbReference type="EMBL" id="CP029822">
    <property type="protein sequence ID" value="AZS51448.1"/>
    <property type="molecule type" value="Genomic_DNA"/>
</dbReference>